<comment type="caution">
    <text evidence="1">The sequence shown here is derived from an EMBL/GenBank/DDBJ whole genome shotgun (WGS) entry which is preliminary data.</text>
</comment>
<keyword evidence="2" id="KW-1185">Reference proteome</keyword>
<proteinExistence type="predicted"/>
<name>A0AAW5A3C3_9PSED</name>
<sequence>MDRLTIDLFFEDGTSSCLSPRWRHWNQIMQKRSFHSILFSDIANYERYNPNTPHYWSNDRDRLEQFARNVEFYIVTRKELSQETLSTRKNLLFIANNIQLFGDSVIKVIDSTEAGMNMQSFTQAQIAELNSSILSIQDASQVQNLSNYIQALQDTTSSALEDVSKFQKKVSDLKVLLANDVRPVINAALATSLHGLAPNLTNLMDAIVKNPKDTELKSHYSNLRFIIGKFGVSAHSSPIAGHILEMFLDLSESLSVVQPALSKFEVLWIDTCSLIRNSKENADTINNVKMLKVFRTRMQKIMNDWNGVKSNLGDQPVALE</sequence>
<dbReference type="GeneID" id="55542309"/>
<reference evidence="1 2" key="1">
    <citation type="submission" date="2019-11" db="EMBL/GenBank/DDBJ databases">
        <title>Epiphytic Pseudomonas syringae from cherry orchards.</title>
        <authorList>
            <person name="Hulin M.T."/>
        </authorList>
    </citation>
    <scope>NUCLEOTIDE SEQUENCE [LARGE SCALE GENOMIC DNA]</scope>
    <source>
        <strain evidence="1 2">PA-6-9F</strain>
    </source>
</reference>
<dbReference type="SUPFAM" id="SSF58100">
    <property type="entry name" value="Bacterial hemolysins"/>
    <property type="match status" value="1"/>
</dbReference>
<dbReference type="Proteomes" id="UP000814172">
    <property type="component" value="Unassembled WGS sequence"/>
</dbReference>
<evidence type="ECO:0000313" key="2">
    <source>
        <dbReference type="Proteomes" id="UP000814172"/>
    </source>
</evidence>
<organism evidence="1 2">
    <name type="scientific">Pseudomonas proteolytica</name>
    <dbReference type="NCBI Taxonomy" id="219574"/>
    <lineage>
        <taxon>Bacteria</taxon>
        <taxon>Pseudomonadati</taxon>
        <taxon>Pseudomonadota</taxon>
        <taxon>Gammaproteobacteria</taxon>
        <taxon>Pseudomonadales</taxon>
        <taxon>Pseudomonadaceae</taxon>
        <taxon>Pseudomonas</taxon>
    </lineage>
</organism>
<evidence type="ECO:0000313" key="1">
    <source>
        <dbReference type="EMBL" id="MCF5057065.1"/>
    </source>
</evidence>
<protein>
    <submittedName>
        <fullName evidence="1">Uncharacterized protein</fullName>
    </submittedName>
</protein>
<accession>A0AAW5A3C3</accession>
<dbReference type="EMBL" id="WKEW01000020">
    <property type="protein sequence ID" value="MCF5057065.1"/>
    <property type="molecule type" value="Genomic_DNA"/>
</dbReference>
<dbReference type="RefSeq" id="WP_092238337.1">
    <property type="nucleotide sequence ID" value="NZ_FNTR01000005.1"/>
</dbReference>
<dbReference type="AlphaFoldDB" id="A0AAW5A3C3"/>
<gene>
    <name evidence="1" type="ORF">GIW75_08870</name>
</gene>